<gene>
    <name evidence="1" type="ORF">CEXT_29521</name>
</gene>
<protein>
    <submittedName>
        <fullName evidence="1">Uncharacterized protein</fullName>
    </submittedName>
</protein>
<sequence>MRSQVFNNSFSLLQPLPCFEAFNSFQPTQGAPQENLSVGISLYADKNNCLLVHQNTLLVIEGSERQLEIWDGSFDEIPSAQQFFFFFFHLCTVLKLSTVFNQLRALQENLFAGIPLRKVCVDKNNCLLVHQNTLLVIEGPERQLEVWDGFFG</sequence>
<organism evidence="1 2">
    <name type="scientific">Caerostris extrusa</name>
    <name type="common">Bark spider</name>
    <name type="synonym">Caerostris bankana</name>
    <dbReference type="NCBI Taxonomy" id="172846"/>
    <lineage>
        <taxon>Eukaryota</taxon>
        <taxon>Metazoa</taxon>
        <taxon>Ecdysozoa</taxon>
        <taxon>Arthropoda</taxon>
        <taxon>Chelicerata</taxon>
        <taxon>Arachnida</taxon>
        <taxon>Araneae</taxon>
        <taxon>Araneomorphae</taxon>
        <taxon>Entelegynae</taxon>
        <taxon>Araneoidea</taxon>
        <taxon>Araneidae</taxon>
        <taxon>Caerostris</taxon>
    </lineage>
</organism>
<dbReference type="AlphaFoldDB" id="A0AAV4XXW0"/>
<accession>A0AAV4XXW0</accession>
<reference evidence="1 2" key="1">
    <citation type="submission" date="2021-06" db="EMBL/GenBank/DDBJ databases">
        <title>Caerostris extrusa draft genome.</title>
        <authorList>
            <person name="Kono N."/>
            <person name="Arakawa K."/>
        </authorList>
    </citation>
    <scope>NUCLEOTIDE SEQUENCE [LARGE SCALE GENOMIC DNA]</scope>
</reference>
<dbReference type="EMBL" id="BPLR01018387">
    <property type="protein sequence ID" value="GIY99143.1"/>
    <property type="molecule type" value="Genomic_DNA"/>
</dbReference>
<evidence type="ECO:0000313" key="1">
    <source>
        <dbReference type="EMBL" id="GIY99143.1"/>
    </source>
</evidence>
<evidence type="ECO:0000313" key="2">
    <source>
        <dbReference type="Proteomes" id="UP001054945"/>
    </source>
</evidence>
<name>A0AAV4XXW0_CAEEX</name>
<proteinExistence type="predicted"/>
<keyword evidence="2" id="KW-1185">Reference proteome</keyword>
<dbReference type="Proteomes" id="UP001054945">
    <property type="component" value="Unassembled WGS sequence"/>
</dbReference>
<comment type="caution">
    <text evidence="1">The sequence shown here is derived from an EMBL/GenBank/DDBJ whole genome shotgun (WGS) entry which is preliminary data.</text>
</comment>